<evidence type="ECO:0000256" key="1">
    <source>
        <dbReference type="SAM" id="Phobius"/>
    </source>
</evidence>
<keyword evidence="1" id="KW-0812">Transmembrane</keyword>
<dbReference type="AlphaFoldDB" id="A0A2P2Q6D5"/>
<reference evidence="2" key="1">
    <citation type="submission" date="2018-02" db="EMBL/GenBank/DDBJ databases">
        <title>Rhizophora mucronata_Transcriptome.</title>
        <authorList>
            <person name="Meera S.P."/>
            <person name="Sreeshan A."/>
            <person name="Augustine A."/>
        </authorList>
    </citation>
    <scope>NUCLEOTIDE SEQUENCE</scope>
    <source>
        <tissue evidence="2">Leaf</tissue>
    </source>
</reference>
<name>A0A2P2Q6D5_RHIMU</name>
<feature type="transmembrane region" description="Helical" evidence="1">
    <location>
        <begin position="21"/>
        <end position="39"/>
    </location>
</feature>
<sequence length="42" mass="5077">MPKRDVEIDFIQNMIRRAELVFCKFMLLSIEFSTLQWHAMTS</sequence>
<dbReference type="EMBL" id="GGEC01082068">
    <property type="protein sequence ID" value="MBX62552.1"/>
    <property type="molecule type" value="Transcribed_RNA"/>
</dbReference>
<protein>
    <submittedName>
        <fullName evidence="2">Uncharacterized protein</fullName>
    </submittedName>
</protein>
<evidence type="ECO:0000313" key="2">
    <source>
        <dbReference type="EMBL" id="MBX62552.1"/>
    </source>
</evidence>
<proteinExistence type="predicted"/>
<organism evidence="2">
    <name type="scientific">Rhizophora mucronata</name>
    <name type="common">Asiatic mangrove</name>
    <dbReference type="NCBI Taxonomy" id="61149"/>
    <lineage>
        <taxon>Eukaryota</taxon>
        <taxon>Viridiplantae</taxon>
        <taxon>Streptophyta</taxon>
        <taxon>Embryophyta</taxon>
        <taxon>Tracheophyta</taxon>
        <taxon>Spermatophyta</taxon>
        <taxon>Magnoliopsida</taxon>
        <taxon>eudicotyledons</taxon>
        <taxon>Gunneridae</taxon>
        <taxon>Pentapetalae</taxon>
        <taxon>rosids</taxon>
        <taxon>fabids</taxon>
        <taxon>Malpighiales</taxon>
        <taxon>Rhizophoraceae</taxon>
        <taxon>Rhizophora</taxon>
    </lineage>
</organism>
<keyword evidence="1" id="KW-1133">Transmembrane helix</keyword>
<accession>A0A2P2Q6D5</accession>
<keyword evidence="1" id="KW-0472">Membrane</keyword>